<name>A0AAV9UHL6_9PEZI</name>
<comment type="caution">
    <text evidence="2">The sequence shown here is derived from an EMBL/GenBank/DDBJ whole genome shotgun (WGS) entry which is preliminary data.</text>
</comment>
<proteinExistence type="predicted"/>
<dbReference type="AlphaFoldDB" id="A0AAV9UHL6"/>
<gene>
    <name evidence="2" type="ORF">TWF696_008602</name>
</gene>
<dbReference type="Proteomes" id="UP001375240">
    <property type="component" value="Unassembled WGS sequence"/>
</dbReference>
<evidence type="ECO:0000313" key="2">
    <source>
        <dbReference type="EMBL" id="KAK6341530.1"/>
    </source>
</evidence>
<keyword evidence="3" id="KW-1185">Reference proteome</keyword>
<sequence>MKSTSAAALVHLICFISLCSAIPAPAYWAIRVAPSEIPGGNSSSEYTVECKRPGDSNPQTKDEWKACMIATYGEPKPGDPLPYIPANTPHDVGWECRGRWDHGPQSPEEKQRCQDKFATSDWGTIYVGEDSFPANGPPDTYQCVTFLKFRQESLLGSTYDNPDATFDNPIAVKQPVPHWDELKRLQKRIADEPSDTPFWIIENRRCRRVYCHSEIGVGVTMCNVADAAQLSVSASFVALALDGFIRKARKGCAVLVPPAEATGFRRETWALAWDTTATVQYGITIEPCNKDEDFQDIRNKDGPLYVIGYY</sequence>
<protein>
    <submittedName>
        <fullName evidence="2">Uncharacterized protein</fullName>
    </submittedName>
</protein>
<feature type="signal peptide" evidence="1">
    <location>
        <begin position="1"/>
        <end position="21"/>
    </location>
</feature>
<dbReference type="EMBL" id="JAVHNQ010000007">
    <property type="protein sequence ID" value="KAK6341530.1"/>
    <property type="molecule type" value="Genomic_DNA"/>
</dbReference>
<evidence type="ECO:0000256" key="1">
    <source>
        <dbReference type="SAM" id="SignalP"/>
    </source>
</evidence>
<feature type="chain" id="PRO_5043799200" evidence="1">
    <location>
        <begin position="22"/>
        <end position="310"/>
    </location>
</feature>
<accession>A0AAV9UHL6</accession>
<reference evidence="2 3" key="1">
    <citation type="submission" date="2019-10" db="EMBL/GenBank/DDBJ databases">
        <authorList>
            <person name="Palmer J.M."/>
        </authorList>
    </citation>
    <scope>NUCLEOTIDE SEQUENCE [LARGE SCALE GENOMIC DNA]</scope>
    <source>
        <strain evidence="2 3">TWF696</strain>
    </source>
</reference>
<organism evidence="2 3">
    <name type="scientific">Orbilia brochopaga</name>
    <dbReference type="NCBI Taxonomy" id="3140254"/>
    <lineage>
        <taxon>Eukaryota</taxon>
        <taxon>Fungi</taxon>
        <taxon>Dikarya</taxon>
        <taxon>Ascomycota</taxon>
        <taxon>Pezizomycotina</taxon>
        <taxon>Orbiliomycetes</taxon>
        <taxon>Orbiliales</taxon>
        <taxon>Orbiliaceae</taxon>
        <taxon>Orbilia</taxon>
    </lineage>
</organism>
<evidence type="ECO:0000313" key="3">
    <source>
        <dbReference type="Proteomes" id="UP001375240"/>
    </source>
</evidence>
<keyword evidence="1" id="KW-0732">Signal</keyword>